<accession>A0A2P2Q180</accession>
<dbReference type="AlphaFoldDB" id="A0A2P2Q180"/>
<organism evidence="1">
    <name type="scientific">Rhizophora mucronata</name>
    <name type="common">Asiatic mangrove</name>
    <dbReference type="NCBI Taxonomy" id="61149"/>
    <lineage>
        <taxon>Eukaryota</taxon>
        <taxon>Viridiplantae</taxon>
        <taxon>Streptophyta</taxon>
        <taxon>Embryophyta</taxon>
        <taxon>Tracheophyta</taxon>
        <taxon>Spermatophyta</taxon>
        <taxon>Magnoliopsida</taxon>
        <taxon>eudicotyledons</taxon>
        <taxon>Gunneridae</taxon>
        <taxon>Pentapetalae</taxon>
        <taxon>rosids</taxon>
        <taxon>fabids</taxon>
        <taxon>Malpighiales</taxon>
        <taxon>Rhizophoraceae</taxon>
        <taxon>Rhizophora</taxon>
    </lineage>
</organism>
<protein>
    <submittedName>
        <fullName evidence="1">Uncharacterized protein</fullName>
    </submittedName>
</protein>
<evidence type="ECO:0000313" key="1">
    <source>
        <dbReference type="EMBL" id="MBX60717.1"/>
    </source>
</evidence>
<dbReference type="EMBL" id="GGEC01080233">
    <property type="protein sequence ID" value="MBX60717.1"/>
    <property type="molecule type" value="Transcribed_RNA"/>
</dbReference>
<name>A0A2P2Q180_RHIMU</name>
<reference evidence="1" key="1">
    <citation type="submission" date="2018-02" db="EMBL/GenBank/DDBJ databases">
        <title>Rhizophora mucronata_Transcriptome.</title>
        <authorList>
            <person name="Meera S.P."/>
            <person name="Sreeshan A."/>
            <person name="Augustine A."/>
        </authorList>
    </citation>
    <scope>NUCLEOTIDE SEQUENCE</scope>
    <source>
        <tissue evidence="1">Leaf</tissue>
    </source>
</reference>
<proteinExistence type="predicted"/>
<sequence>MGHGKEMHKHGKKLEEKVGGVQNHVDRCKTLHVLLMTCKHVLLFSSYLSAAYI</sequence>